<protein>
    <submittedName>
        <fullName evidence="2">Uncharacterized protein</fullName>
    </submittedName>
</protein>
<accession>A0AAW0WCZ3</accession>
<evidence type="ECO:0000313" key="3">
    <source>
        <dbReference type="Proteomes" id="UP001445076"/>
    </source>
</evidence>
<comment type="caution">
    <text evidence="2">The sequence shown here is derived from an EMBL/GenBank/DDBJ whole genome shotgun (WGS) entry which is preliminary data.</text>
</comment>
<feature type="region of interest" description="Disordered" evidence="1">
    <location>
        <begin position="22"/>
        <end position="51"/>
    </location>
</feature>
<keyword evidence="3" id="KW-1185">Reference proteome</keyword>
<reference evidence="2 3" key="1">
    <citation type="journal article" date="2024" name="BMC Genomics">
        <title>Genome assembly of redclaw crayfish (Cherax quadricarinatus) provides insights into its immune adaptation and hypoxia tolerance.</title>
        <authorList>
            <person name="Liu Z."/>
            <person name="Zheng J."/>
            <person name="Li H."/>
            <person name="Fang K."/>
            <person name="Wang S."/>
            <person name="He J."/>
            <person name="Zhou D."/>
            <person name="Weng S."/>
            <person name="Chi M."/>
            <person name="Gu Z."/>
            <person name="He J."/>
            <person name="Li F."/>
            <person name="Wang M."/>
        </authorList>
    </citation>
    <scope>NUCLEOTIDE SEQUENCE [LARGE SCALE GENOMIC DNA]</scope>
    <source>
        <strain evidence="2">ZL_2023a</strain>
    </source>
</reference>
<organism evidence="2 3">
    <name type="scientific">Cherax quadricarinatus</name>
    <name type="common">Australian red claw crayfish</name>
    <dbReference type="NCBI Taxonomy" id="27406"/>
    <lineage>
        <taxon>Eukaryota</taxon>
        <taxon>Metazoa</taxon>
        <taxon>Ecdysozoa</taxon>
        <taxon>Arthropoda</taxon>
        <taxon>Crustacea</taxon>
        <taxon>Multicrustacea</taxon>
        <taxon>Malacostraca</taxon>
        <taxon>Eumalacostraca</taxon>
        <taxon>Eucarida</taxon>
        <taxon>Decapoda</taxon>
        <taxon>Pleocyemata</taxon>
        <taxon>Astacidea</taxon>
        <taxon>Parastacoidea</taxon>
        <taxon>Parastacidae</taxon>
        <taxon>Cherax</taxon>
    </lineage>
</organism>
<feature type="region of interest" description="Disordered" evidence="1">
    <location>
        <begin position="483"/>
        <end position="503"/>
    </location>
</feature>
<dbReference type="EMBL" id="JARKIK010000082">
    <property type="protein sequence ID" value="KAK8725553.1"/>
    <property type="molecule type" value="Genomic_DNA"/>
</dbReference>
<proteinExistence type="predicted"/>
<sequence>VEENKGHQTAATLNNEITRFSESSVHNEDPGRHGVSVGKNHHLSNENNESSSHDIFLASDGEWGKSSDCTLELKTIVVSVGDREFLRSNSDNVSHRRSKETGSKCIVIEGEQSFLVTENIQLTKSGRASKSQHSVMSRSLNGATSLLNSSRKGVSLPRTIKISVSKGKNEMKCCHKSHESELKIINQRGHRTFKVYTCKKKAEQANYDWNKRRIVISTKKPSKASGKRNGRVTYDSLETCRMPDCRLESPQIAARDGVTRHVKGYEVTQRKLSGRSAVGLQSYDSRKQISTTNKEEFVIRSLSNGRRIGKTFRTYERWGNTGIKQYKGKKDQGSLVNEIMKEGIKLRKEFDRAKRRKETKMKEKKHFTEKRMEKPNHDRLVMQEVRQNRGTDHSSEEAYEKLIGQVIKHKRRTQHSPKTALDRHEIKGMKQPHREPEGFFMANMKRSSEIKRMQSLTNERTGIQRVKYRRGSKNTGKIEGKLELKGTQQERGRRDTERKSKERRVTQGIKLCKGIQTTPAQINEREVRLCITSNKPVRMTRTVRNERVLVRDDDNADGIIPLKVEGSGNEIAMKGSTNKTRVNNRSKCSANNGLVLKDKETECERIMRNEDSANDRPVVRGEASGNKTIIVKELDQSQVANKNWPIIIPGKCEQGVVSGTAPDGTPYSIKLNLAGLVNVRPTIVIISTGKGK</sequence>
<gene>
    <name evidence="2" type="ORF">OTU49_010617</name>
</gene>
<feature type="non-terminal residue" evidence="2">
    <location>
        <position position="1"/>
    </location>
</feature>
<dbReference type="AlphaFoldDB" id="A0AAW0WCZ3"/>
<dbReference type="Proteomes" id="UP001445076">
    <property type="component" value="Unassembled WGS sequence"/>
</dbReference>
<name>A0AAW0WCZ3_CHEQU</name>
<evidence type="ECO:0000313" key="2">
    <source>
        <dbReference type="EMBL" id="KAK8725553.1"/>
    </source>
</evidence>
<evidence type="ECO:0000256" key="1">
    <source>
        <dbReference type="SAM" id="MobiDB-lite"/>
    </source>
</evidence>